<dbReference type="InParanoid" id="A0A2R2MQV3"/>
<dbReference type="FunFam" id="3.40.30.10:FF:000107">
    <property type="entry name" value="Protein disulfide-isomerase 5-2"/>
    <property type="match status" value="1"/>
</dbReference>
<keyword evidence="4" id="KW-1015">Disulfide bond</keyword>
<comment type="similarity">
    <text evidence="1 7">Belongs to the protein disulfide isomerase family.</text>
</comment>
<gene>
    <name evidence="10" type="primary">LOC112041254</name>
</gene>
<evidence type="ECO:0000256" key="7">
    <source>
        <dbReference type="RuleBase" id="RU004208"/>
    </source>
</evidence>
<evidence type="ECO:0000313" key="10">
    <source>
        <dbReference type="RefSeq" id="XP_023932626.1"/>
    </source>
</evidence>
<dbReference type="InterPro" id="IPR005788">
    <property type="entry name" value="PDI_thioredoxin-like_dom"/>
</dbReference>
<dbReference type="GO" id="GO:0006457">
    <property type="term" value="P:protein folding"/>
    <property type="evidence" value="ECO:0007669"/>
    <property type="project" value="TreeGrafter"/>
</dbReference>
<evidence type="ECO:0000256" key="1">
    <source>
        <dbReference type="ARBA" id="ARBA00006347"/>
    </source>
</evidence>
<proteinExistence type="inferred from homology"/>
<protein>
    <submittedName>
        <fullName evidence="10">Protein disulfide-isomerase A4-like</fullName>
    </submittedName>
</protein>
<dbReference type="AlphaFoldDB" id="A0A2R2MQV3"/>
<keyword evidence="6" id="KW-0676">Redox-active center</keyword>
<dbReference type="STRING" id="7574.A0A2R2MQV3"/>
<organism evidence="9 10">
    <name type="scientific">Lingula anatina</name>
    <name type="common">Brachiopod</name>
    <name type="synonym">Lingula unguis</name>
    <dbReference type="NCBI Taxonomy" id="7574"/>
    <lineage>
        <taxon>Eukaryota</taxon>
        <taxon>Metazoa</taxon>
        <taxon>Spiralia</taxon>
        <taxon>Lophotrochozoa</taxon>
        <taxon>Brachiopoda</taxon>
        <taxon>Linguliformea</taxon>
        <taxon>Lingulata</taxon>
        <taxon>Lingulida</taxon>
        <taxon>Linguloidea</taxon>
        <taxon>Lingulidae</taxon>
        <taxon>Lingula</taxon>
    </lineage>
</organism>
<dbReference type="Proteomes" id="UP000085678">
    <property type="component" value="Unplaced"/>
</dbReference>
<dbReference type="KEGG" id="lak:112041254"/>
<accession>A0A2R2MQV3</accession>
<dbReference type="CDD" id="cd02961">
    <property type="entry name" value="PDI_a_family"/>
    <property type="match status" value="1"/>
</dbReference>
<dbReference type="GO" id="GO:0005783">
    <property type="term" value="C:endoplasmic reticulum"/>
    <property type="evidence" value="ECO:0007669"/>
    <property type="project" value="TreeGrafter"/>
</dbReference>
<name>A0A2R2MQV3_LINAN</name>
<dbReference type="PRINTS" id="PR00421">
    <property type="entry name" value="THIOREDOXIN"/>
</dbReference>
<dbReference type="Pfam" id="PF00085">
    <property type="entry name" value="Thioredoxin"/>
    <property type="match status" value="1"/>
</dbReference>
<evidence type="ECO:0000256" key="3">
    <source>
        <dbReference type="ARBA" id="ARBA00022737"/>
    </source>
</evidence>
<dbReference type="InterPro" id="IPR017937">
    <property type="entry name" value="Thioredoxin_CS"/>
</dbReference>
<dbReference type="PANTHER" id="PTHR18929">
    <property type="entry name" value="PROTEIN DISULFIDE ISOMERASE"/>
    <property type="match status" value="1"/>
</dbReference>
<dbReference type="InterPro" id="IPR013766">
    <property type="entry name" value="Thioredoxin_domain"/>
</dbReference>
<dbReference type="GeneID" id="112041254"/>
<dbReference type="SUPFAM" id="SSF52833">
    <property type="entry name" value="Thioredoxin-like"/>
    <property type="match status" value="1"/>
</dbReference>
<keyword evidence="3" id="KW-0677">Repeat</keyword>
<evidence type="ECO:0000313" key="9">
    <source>
        <dbReference type="Proteomes" id="UP000085678"/>
    </source>
</evidence>
<evidence type="ECO:0000256" key="6">
    <source>
        <dbReference type="ARBA" id="ARBA00023284"/>
    </source>
</evidence>
<reference evidence="10" key="1">
    <citation type="submission" date="2025-08" db="UniProtKB">
        <authorList>
            <consortium name="RefSeq"/>
        </authorList>
    </citation>
    <scope>IDENTIFICATION</scope>
    <source>
        <tissue evidence="10">Gonads</tissue>
    </source>
</reference>
<dbReference type="PROSITE" id="PS51352">
    <property type="entry name" value="THIOREDOXIN_2"/>
    <property type="match status" value="1"/>
</dbReference>
<sequence length="112" mass="12926">MQERADPKWKPPPEAVVTLTKDNFHDVVDKEELILVEFYAPWCGHCKRLAPEYERAAQDLQKNDPPIILAKVDATVETELAKEYGVEGYPTLKMFRKGKAMEYKGERNQFGK</sequence>
<dbReference type="NCBIfam" id="TIGR01126">
    <property type="entry name" value="pdi_dom"/>
    <property type="match status" value="1"/>
</dbReference>
<dbReference type="PANTHER" id="PTHR18929:SF210">
    <property type="entry name" value="PROTEIN DISULFIDE-ISOMERASE A4"/>
    <property type="match status" value="1"/>
</dbReference>
<dbReference type="GO" id="GO:0009986">
    <property type="term" value="C:cell surface"/>
    <property type="evidence" value="ECO:0007669"/>
    <property type="project" value="TreeGrafter"/>
</dbReference>
<dbReference type="OrthoDB" id="427280at2759"/>
<evidence type="ECO:0000256" key="2">
    <source>
        <dbReference type="ARBA" id="ARBA00022729"/>
    </source>
</evidence>
<evidence type="ECO:0000259" key="8">
    <source>
        <dbReference type="PROSITE" id="PS51352"/>
    </source>
</evidence>
<keyword evidence="5" id="KW-0413">Isomerase</keyword>
<dbReference type="GO" id="GO:0034976">
    <property type="term" value="P:response to endoplasmic reticulum stress"/>
    <property type="evidence" value="ECO:0007669"/>
    <property type="project" value="TreeGrafter"/>
</dbReference>
<keyword evidence="9" id="KW-1185">Reference proteome</keyword>
<dbReference type="PROSITE" id="PS00194">
    <property type="entry name" value="THIOREDOXIN_1"/>
    <property type="match status" value="1"/>
</dbReference>
<dbReference type="GO" id="GO:0003756">
    <property type="term" value="F:protein disulfide isomerase activity"/>
    <property type="evidence" value="ECO:0007669"/>
    <property type="project" value="InterPro"/>
</dbReference>
<evidence type="ECO:0000256" key="4">
    <source>
        <dbReference type="ARBA" id="ARBA00023157"/>
    </source>
</evidence>
<feature type="domain" description="Thioredoxin" evidence="8">
    <location>
        <begin position="5"/>
        <end position="112"/>
    </location>
</feature>
<dbReference type="InterPro" id="IPR036249">
    <property type="entry name" value="Thioredoxin-like_sf"/>
</dbReference>
<evidence type="ECO:0000256" key="5">
    <source>
        <dbReference type="ARBA" id="ARBA00023235"/>
    </source>
</evidence>
<keyword evidence="2" id="KW-0732">Signal</keyword>
<dbReference type="Gene3D" id="3.40.30.10">
    <property type="entry name" value="Glutaredoxin"/>
    <property type="match status" value="1"/>
</dbReference>
<dbReference type="RefSeq" id="XP_023932626.1">
    <property type="nucleotide sequence ID" value="XM_024076858.1"/>
</dbReference>